<sequence length="617" mass="70033">MDEEKEVVAVTLQMQQMQSPSFYKRVSTLNESPYIVVGIDFGTTYSGAAWAKSGTLDQVEVISQWSSQTIGATDSDKVPSEISYDVYNKAIKWGFGLKNSDNPLRWIKLLLSPLSLGAMNTTESSIVEAARKQLRQYNKTPVDVISEYLRLLWNHILERLRIRLSAPVLDNMVLKIVLTIPAIWDHSAQTKMRLAAKKAGMLQHRPCGETTISLIAEPAAAALATYFDSEIKHNPMVQTGDSFVVCDAGGGTVDLISYTVKSFEPFRLVECIGATGDLCGAVYLDRAFLHLVKTLRSKHTMDKDAERRFMEREWELNVKRNFDGTHGPWPVELPQTQHNRKHSLKNVFKKEESSILTLTGDHLRQVFAEVVPKIVELLRDQVEGIKTKTGSRPKVIILVGGFGGNRYFLQQIERAFSPSIIIQQPVRSWSAVCRGAVHRGALGGDDIVVNHIAKYSYGITYNAKWEEGGKFLDKDRWFDDRRQQLFARNQMQWYLRKHEDVEIIREVEHWFVLTIETPRELRGTAFTVWFSDQDDPGKRLASHVRKLCKIKYDMSPFTFDSLSVFTNNLGDVYREVDCVLKMAVTVSSVNWSVVFRGKVLDVQVEYADNEDAAKVPT</sequence>
<protein>
    <submittedName>
        <fullName evidence="3">Related to hsp70 protein</fullName>
    </submittedName>
</protein>
<keyword evidence="4" id="KW-1185">Reference proteome</keyword>
<dbReference type="OrthoDB" id="2963168at2759"/>
<keyword evidence="1" id="KW-0547">Nucleotide-binding</keyword>
<dbReference type="STRING" id="576137.A0A1L7WSR4"/>
<proteinExistence type="predicted"/>
<accession>A0A1L7WSR4</accession>
<dbReference type="PANTHER" id="PTHR14187">
    <property type="entry name" value="ALPHA KINASE/ELONGATION FACTOR 2 KINASE"/>
    <property type="match status" value="1"/>
</dbReference>
<dbReference type="Gene3D" id="3.30.420.40">
    <property type="match status" value="1"/>
</dbReference>
<dbReference type="SUPFAM" id="SSF53067">
    <property type="entry name" value="Actin-like ATPase domain"/>
    <property type="match status" value="2"/>
</dbReference>
<dbReference type="GO" id="GO:0005524">
    <property type="term" value="F:ATP binding"/>
    <property type="evidence" value="ECO:0007669"/>
    <property type="project" value="UniProtKB-KW"/>
</dbReference>
<evidence type="ECO:0000313" key="3">
    <source>
        <dbReference type="EMBL" id="CZR55812.1"/>
    </source>
</evidence>
<dbReference type="InterPro" id="IPR043129">
    <property type="entry name" value="ATPase_NBD"/>
</dbReference>
<evidence type="ECO:0000313" key="4">
    <source>
        <dbReference type="Proteomes" id="UP000184330"/>
    </source>
</evidence>
<dbReference type="Proteomes" id="UP000184330">
    <property type="component" value="Unassembled WGS sequence"/>
</dbReference>
<dbReference type="EMBL" id="FJOG01000007">
    <property type="protein sequence ID" value="CZR55812.1"/>
    <property type="molecule type" value="Genomic_DNA"/>
</dbReference>
<dbReference type="PANTHER" id="PTHR14187:SF5">
    <property type="entry name" value="HEAT SHOCK 70 KDA PROTEIN 12A"/>
    <property type="match status" value="1"/>
</dbReference>
<dbReference type="CDD" id="cd10170">
    <property type="entry name" value="ASKHA_NBD_HSP70"/>
    <property type="match status" value="1"/>
</dbReference>
<gene>
    <name evidence="3" type="ORF">PAC_05700</name>
</gene>
<dbReference type="AlphaFoldDB" id="A0A1L7WSR4"/>
<evidence type="ECO:0000256" key="2">
    <source>
        <dbReference type="ARBA" id="ARBA00022840"/>
    </source>
</evidence>
<evidence type="ECO:0000256" key="1">
    <source>
        <dbReference type="ARBA" id="ARBA00022741"/>
    </source>
</evidence>
<organism evidence="3 4">
    <name type="scientific">Phialocephala subalpina</name>
    <dbReference type="NCBI Taxonomy" id="576137"/>
    <lineage>
        <taxon>Eukaryota</taxon>
        <taxon>Fungi</taxon>
        <taxon>Dikarya</taxon>
        <taxon>Ascomycota</taxon>
        <taxon>Pezizomycotina</taxon>
        <taxon>Leotiomycetes</taxon>
        <taxon>Helotiales</taxon>
        <taxon>Mollisiaceae</taxon>
        <taxon>Phialocephala</taxon>
        <taxon>Phialocephala fortinii species complex</taxon>
    </lineage>
</organism>
<dbReference type="Pfam" id="PF00012">
    <property type="entry name" value="HSP70"/>
    <property type="match status" value="1"/>
</dbReference>
<name>A0A1L7WSR4_9HELO</name>
<dbReference type="GO" id="GO:0140662">
    <property type="term" value="F:ATP-dependent protein folding chaperone"/>
    <property type="evidence" value="ECO:0007669"/>
    <property type="project" value="InterPro"/>
</dbReference>
<dbReference type="InterPro" id="IPR013126">
    <property type="entry name" value="Hsp_70_fam"/>
</dbReference>
<keyword evidence="2" id="KW-0067">ATP-binding</keyword>
<reference evidence="3 4" key="1">
    <citation type="submission" date="2016-03" db="EMBL/GenBank/DDBJ databases">
        <authorList>
            <person name="Ploux O."/>
        </authorList>
    </citation>
    <scope>NUCLEOTIDE SEQUENCE [LARGE SCALE GENOMIC DNA]</scope>
    <source>
        <strain evidence="3 4">UAMH 11012</strain>
    </source>
</reference>